<dbReference type="EMBL" id="KV418059">
    <property type="protein sequence ID" value="KZP03474.1"/>
    <property type="molecule type" value="Genomic_DNA"/>
</dbReference>
<name>A0A167U0I4_9AGAM</name>
<protein>
    <submittedName>
        <fullName evidence="1">Uncharacterized protein</fullName>
    </submittedName>
</protein>
<dbReference type="Proteomes" id="UP000076532">
    <property type="component" value="Unassembled WGS sequence"/>
</dbReference>
<reference evidence="1 2" key="1">
    <citation type="journal article" date="2016" name="Mol. Biol. Evol.">
        <title>Comparative Genomics of Early-Diverging Mushroom-Forming Fungi Provides Insights into the Origins of Lignocellulose Decay Capabilities.</title>
        <authorList>
            <person name="Nagy L.G."/>
            <person name="Riley R."/>
            <person name="Tritt A."/>
            <person name="Adam C."/>
            <person name="Daum C."/>
            <person name="Floudas D."/>
            <person name="Sun H."/>
            <person name="Yadav J.S."/>
            <person name="Pangilinan J."/>
            <person name="Larsson K.H."/>
            <person name="Matsuura K."/>
            <person name="Barry K."/>
            <person name="Labutti K."/>
            <person name="Kuo R."/>
            <person name="Ohm R.A."/>
            <person name="Bhattacharya S.S."/>
            <person name="Shirouzu T."/>
            <person name="Yoshinaga Y."/>
            <person name="Martin F.M."/>
            <person name="Grigoriev I.V."/>
            <person name="Hibbett D.S."/>
        </authorList>
    </citation>
    <scope>NUCLEOTIDE SEQUENCE [LARGE SCALE GENOMIC DNA]</scope>
    <source>
        <strain evidence="1 2">CBS 109695</strain>
    </source>
</reference>
<dbReference type="STRING" id="436010.A0A167U0I4"/>
<feature type="non-terminal residue" evidence="1">
    <location>
        <position position="81"/>
    </location>
</feature>
<evidence type="ECO:0000313" key="2">
    <source>
        <dbReference type="Proteomes" id="UP000076532"/>
    </source>
</evidence>
<feature type="non-terminal residue" evidence="1">
    <location>
        <position position="1"/>
    </location>
</feature>
<evidence type="ECO:0000313" key="1">
    <source>
        <dbReference type="EMBL" id="KZP03474.1"/>
    </source>
</evidence>
<dbReference type="AlphaFoldDB" id="A0A167U0I4"/>
<gene>
    <name evidence="1" type="ORF">FIBSPDRAFT_693271</name>
</gene>
<organism evidence="1 2">
    <name type="scientific">Athelia psychrophila</name>
    <dbReference type="NCBI Taxonomy" id="1759441"/>
    <lineage>
        <taxon>Eukaryota</taxon>
        <taxon>Fungi</taxon>
        <taxon>Dikarya</taxon>
        <taxon>Basidiomycota</taxon>
        <taxon>Agaricomycotina</taxon>
        <taxon>Agaricomycetes</taxon>
        <taxon>Agaricomycetidae</taxon>
        <taxon>Atheliales</taxon>
        <taxon>Atheliaceae</taxon>
        <taxon>Athelia</taxon>
    </lineage>
</organism>
<dbReference type="OrthoDB" id="3283121at2759"/>
<accession>A0A167U0I4</accession>
<keyword evidence="2" id="KW-1185">Reference proteome</keyword>
<sequence>YRQVPSFGRDTIRRFSSNVSELKCLAARDYEDLLQCAIPVLDGLLPEPYNTEILTLIFICSHWHALAKLRMHTDCTLKLLD</sequence>
<proteinExistence type="predicted"/>